<comment type="caution">
    <text evidence="2">The sequence shown here is derived from an EMBL/GenBank/DDBJ whole genome shotgun (WGS) entry which is preliminary data.</text>
</comment>
<dbReference type="Pfam" id="PF02423">
    <property type="entry name" value="OCD_Mu_crystall"/>
    <property type="match status" value="1"/>
</dbReference>
<evidence type="ECO:0000256" key="1">
    <source>
        <dbReference type="ARBA" id="ARBA00008903"/>
    </source>
</evidence>
<dbReference type="NCBIfam" id="NF006141">
    <property type="entry name" value="PRK08291.1"/>
    <property type="match status" value="1"/>
</dbReference>
<gene>
    <name evidence="2" type="ORF">SU32_11420</name>
</gene>
<reference evidence="2 3" key="1">
    <citation type="submission" date="2015-01" db="EMBL/GenBank/DDBJ databases">
        <title>Ahrensia donghaiensis sp. nov., a novel dimethylsulphoniopropionate-cleavage bacterium isolated from seawater and emended descriptions of the genus Ahrensia and Ahrensia kielensis.</title>
        <authorList>
            <person name="Liu J."/>
        </authorList>
    </citation>
    <scope>NUCLEOTIDE SEQUENCE [LARGE SCALE GENOMIC DNA]</scope>
    <source>
        <strain evidence="2 3">LZD062</strain>
    </source>
</reference>
<evidence type="ECO:0000313" key="2">
    <source>
        <dbReference type="EMBL" id="KPB00817.1"/>
    </source>
</evidence>
<proteinExistence type="inferred from homology"/>
<dbReference type="PANTHER" id="PTHR13812">
    <property type="entry name" value="KETIMINE REDUCTASE MU-CRYSTALLIN"/>
    <property type="match status" value="1"/>
</dbReference>
<name>A0A0M9GLS0_9HYPH</name>
<sequence>MSNIAILHEEELRAAVDINLETVDCIETAFRTLGTGSVVMPPVLSMHLPDVNGEVDIKTAYIPGFSGFAVKVSPGFFDNPKRGLPSTSGLMIVFSAVTGQVQAVLLDNGYLTDIRTAAAGAVAARSLSRENSAHVAILGTGVQALLQLRALCLVRPIQTATICGRSQEKAEKLAQTASNLLGIKATASSNFEASVSNADIIVTTTPATEPIIKAEWLRPGQHITAMGSDQSNKNELEAACLSRADIYVPDRLSQCRKMGELRAAIEAGAVNDDREIAELGDLLVRDTPARANSNQITIADLTGMGIQDTAIATLALTALRKESVVT</sequence>
<dbReference type="Proteomes" id="UP000038011">
    <property type="component" value="Unassembled WGS sequence"/>
</dbReference>
<dbReference type="PATRIC" id="fig|1514904.3.peg.1127"/>
<dbReference type="Gene3D" id="3.40.50.720">
    <property type="entry name" value="NAD(P)-binding Rossmann-like Domain"/>
    <property type="match status" value="1"/>
</dbReference>
<dbReference type="PIRSF" id="PIRSF001439">
    <property type="entry name" value="CryM"/>
    <property type="match status" value="1"/>
</dbReference>
<comment type="similarity">
    <text evidence="1">Belongs to the ornithine cyclodeaminase/mu-crystallin family.</text>
</comment>
<dbReference type="PANTHER" id="PTHR13812:SF19">
    <property type="entry name" value="KETIMINE REDUCTASE MU-CRYSTALLIN"/>
    <property type="match status" value="1"/>
</dbReference>
<dbReference type="STRING" id="1514904.SU32_11420"/>
<dbReference type="GO" id="GO:0005737">
    <property type="term" value="C:cytoplasm"/>
    <property type="evidence" value="ECO:0007669"/>
    <property type="project" value="TreeGrafter"/>
</dbReference>
<dbReference type="GO" id="GO:0019752">
    <property type="term" value="P:carboxylic acid metabolic process"/>
    <property type="evidence" value="ECO:0007669"/>
    <property type="project" value="UniProtKB-ARBA"/>
</dbReference>
<protein>
    <submittedName>
        <fullName evidence="2">Ectoine utilization protein EutC</fullName>
    </submittedName>
</protein>
<dbReference type="Gene3D" id="3.30.1780.10">
    <property type="entry name" value="ornithine cyclodeaminase, domain 1"/>
    <property type="match status" value="1"/>
</dbReference>
<dbReference type="FunFam" id="3.40.50.720:FF:000311">
    <property type="entry name" value="Ornithine cyclodeaminase"/>
    <property type="match status" value="1"/>
</dbReference>
<keyword evidence="3" id="KW-1185">Reference proteome</keyword>
<dbReference type="OrthoDB" id="9809203at2"/>
<dbReference type="SUPFAM" id="SSF51735">
    <property type="entry name" value="NAD(P)-binding Rossmann-fold domains"/>
    <property type="match status" value="1"/>
</dbReference>
<accession>A0A0M9GLS0</accession>
<evidence type="ECO:0000313" key="3">
    <source>
        <dbReference type="Proteomes" id="UP000038011"/>
    </source>
</evidence>
<dbReference type="InterPro" id="IPR023401">
    <property type="entry name" value="ODC_N"/>
</dbReference>
<organism evidence="2 3">
    <name type="scientific">Ahrensia marina</name>
    <dbReference type="NCBI Taxonomy" id="1514904"/>
    <lineage>
        <taxon>Bacteria</taxon>
        <taxon>Pseudomonadati</taxon>
        <taxon>Pseudomonadota</taxon>
        <taxon>Alphaproteobacteria</taxon>
        <taxon>Hyphomicrobiales</taxon>
        <taxon>Ahrensiaceae</taxon>
        <taxon>Ahrensia</taxon>
    </lineage>
</organism>
<dbReference type="RefSeq" id="WP_053999504.1">
    <property type="nucleotide sequence ID" value="NZ_JXMU01000016.1"/>
</dbReference>
<dbReference type="InterPro" id="IPR003462">
    <property type="entry name" value="ODC_Mu_crystall"/>
</dbReference>
<dbReference type="GO" id="GO:0016491">
    <property type="term" value="F:oxidoreductase activity"/>
    <property type="evidence" value="ECO:0007669"/>
    <property type="project" value="UniProtKB-ARBA"/>
</dbReference>
<dbReference type="EMBL" id="JXMU01000016">
    <property type="protein sequence ID" value="KPB00817.1"/>
    <property type="molecule type" value="Genomic_DNA"/>
</dbReference>
<dbReference type="AlphaFoldDB" id="A0A0M9GLS0"/>
<dbReference type="InterPro" id="IPR036291">
    <property type="entry name" value="NAD(P)-bd_dom_sf"/>
</dbReference>